<comment type="caution">
    <text evidence="3">The sequence shown here is derived from an EMBL/GenBank/DDBJ whole genome shotgun (WGS) entry which is preliminary data.</text>
</comment>
<dbReference type="GO" id="GO:0008270">
    <property type="term" value="F:zinc ion binding"/>
    <property type="evidence" value="ECO:0007669"/>
    <property type="project" value="InterPro"/>
</dbReference>
<dbReference type="Gene3D" id="2.60.40.1730">
    <property type="entry name" value="tricorn interacting facor f3 domain"/>
    <property type="match status" value="1"/>
</dbReference>
<dbReference type="SUPFAM" id="SSF63737">
    <property type="entry name" value="Leukotriene A4 hydrolase N-terminal domain"/>
    <property type="match status" value="1"/>
</dbReference>
<accession>A0A919NHF7</accession>
<dbReference type="InterPro" id="IPR014782">
    <property type="entry name" value="Peptidase_M1_dom"/>
</dbReference>
<evidence type="ECO:0000259" key="2">
    <source>
        <dbReference type="Pfam" id="PF17900"/>
    </source>
</evidence>
<dbReference type="InterPro" id="IPR042097">
    <property type="entry name" value="Aminopeptidase_N-like_N_sf"/>
</dbReference>
<dbReference type="GO" id="GO:0008237">
    <property type="term" value="F:metallopeptidase activity"/>
    <property type="evidence" value="ECO:0007669"/>
    <property type="project" value="InterPro"/>
</dbReference>
<dbReference type="Proteomes" id="UP000623608">
    <property type="component" value="Unassembled WGS sequence"/>
</dbReference>
<gene>
    <name evidence="3" type="ORF">Ate02nite_07860</name>
</gene>
<dbReference type="InterPro" id="IPR027268">
    <property type="entry name" value="Peptidase_M4/M1_CTD_sf"/>
</dbReference>
<feature type="domain" description="Peptidase M1 membrane alanine aminopeptidase" evidence="1">
    <location>
        <begin position="497"/>
        <end position="643"/>
    </location>
</feature>
<name>A0A919NHF7_9ACTN</name>
<organism evidence="3 4">
    <name type="scientific">Paractinoplanes tereljensis</name>
    <dbReference type="NCBI Taxonomy" id="571912"/>
    <lineage>
        <taxon>Bacteria</taxon>
        <taxon>Bacillati</taxon>
        <taxon>Actinomycetota</taxon>
        <taxon>Actinomycetes</taxon>
        <taxon>Micromonosporales</taxon>
        <taxon>Micromonosporaceae</taxon>
        <taxon>Paractinoplanes</taxon>
    </lineage>
</organism>
<proteinExistence type="predicted"/>
<protein>
    <recommendedName>
        <fullName evidence="5">Aminopeptidase N</fullName>
    </recommendedName>
</protein>
<dbReference type="Pfam" id="PF17900">
    <property type="entry name" value="Peptidase_M1_N"/>
    <property type="match status" value="1"/>
</dbReference>
<dbReference type="InterPro" id="IPR050344">
    <property type="entry name" value="Peptidase_M1_aminopeptidases"/>
</dbReference>
<keyword evidence="4" id="KW-1185">Reference proteome</keyword>
<reference evidence="3" key="1">
    <citation type="submission" date="2021-01" db="EMBL/GenBank/DDBJ databases">
        <title>Whole genome shotgun sequence of Actinoplanes tereljensis NBRC 105297.</title>
        <authorList>
            <person name="Komaki H."/>
            <person name="Tamura T."/>
        </authorList>
    </citation>
    <scope>NUCLEOTIDE SEQUENCE</scope>
    <source>
        <strain evidence="3">NBRC 105297</strain>
    </source>
</reference>
<dbReference type="Gene3D" id="1.10.390.10">
    <property type="entry name" value="Neutral Protease Domain 2"/>
    <property type="match status" value="1"/>
</dbReference>
<dbReference type="EMBL" id="BOMY01000002">
    <property type="protein sequence ID" value="GIF18056.1"/>
    <property type="molecule type" value="Genomic_DNA"/>
</dbReference>
<dbReference type="InterPro" id="IPR045357">
    <property type="entry name" value="Aminopeptidase_N-like_N"/>
</dbReference>
<dbReference type="AlphaFoldDB" id="A0A919NHF7"/>
<evidence type="ECO:0000259" key="1">
    <source>
        <dbReference type="Pfam" id="PF01433"/>
    </source>
</evidence>
<dbReference type="Pfam" id="PF01433">
    <property type="entry name" value="Peptidase_M1"/>
    <property type="match status" value="1"/>
</dbReference>
<dbReference type="CDD" id="cd09603">
    <property type="entry name" value="M1_APN_like"/>
    <property type="match status" value="1"/>
</dbReference>
<feature type="domain" description="Aminopeptidase N-like N-terminal" evidence="2">
    <location>
        <begin position="32"/>
        <end position="203"/>
    </location>
</feature>
<evidence type="ECO:0000313" key="3">
    <source>
        <dbReference type="EMBL" id="GIF18056.1"/>
    </source>
</evidence>
<dbReference type="SUPFAM" id="SSF55486">
    <property type="entry name" value="Metalloproteases ('zincins'), catalytic domain"/>
    <property type="match status" value="1"/>
</dbReference>
<dbReference type="PANTHER" id="PTHR11533:SF297">
    <property type="entry name" value="AMINOPEPTIDASE N"/>
    <property type="match status" value="1"/>
</dbReference>
<evidence type="ECO:0000313" key="4">
    <source>
        <dbReference type="Proteomes" id="UP000623608"/>
    </source>
</evidence>
<evidence type="ECO:0008006" key="5">
    <source>
        <dbReference type="Google" id="ProtNLM"/>
    </source>
</evidence>
<sequence length="654" mass="70179">MSSVLTVAMAGAPGVGDPYFPLDGNGGYDVRHYDLAVGYDPASGALTGHATVEAVATQDLSAFDLDLTGLTVSRVTVDGAAAGWRRDGGELVITPAAGPARKAAFTVVVDYSGVPAAIDDPEIGTSGFVRTDDGFVIAGEPHGAATWFPVNDHPSDKATYAFHVTVPNGLTAIANGTLTRKTAAAGGRTTWHYAETAPMASYLATISAGKYDVRSYTVNGVRYTDAVDPQLNAPEYRPRTGSRLLYSQGGVPAYRRLSHVVDVPAEGGSLSFWGNLNTADAAYLFVEAHTVGADDWTTLPDRDGFMRDWAGSMCDGALPFLAHYMTREADGTCSSTGTTGAWHGNSSFNYGPGDENEFAFDLAAFAGKQIELSITYAAKPPGPGEDTTERLGVFLDDVTVSTGQGTTSFEDDGDTMDGWTVADDSGWKSIPVDQVPGAGYVITRVLSRQPAIMTFLTRNFGPYPFTEAGAVVDKAPIGFALETQTRPTYSPDFFGYEEQAVSVVVHEMAHQWFGDAVSLERWRDIWLNEGFATYAQWLWQEQNGGSSAQHNFDGNYADLDADSEFWAKPLDDPGADSVTEFPVYLRGAMALQVLRNRVGDRTFFRILRTWTASHNGGNATSADFQATAEHVAGRQLDDIFQAWVFTSGKPTLVD</sequence>
<dbReference type="PANTHER" id="PTHR11533">
    <property type="entry name" value="PROTEASE M1 ZINC METALLOPROTEASE"/>
    <property type="match status" value="1"/>
</dbReference>